<comment type="caution">
    <text evidence="2">The sequence shown here is derived from an EMBL/GenBank/DDBJ whole genome shotgun (WGS) entry which is preliminary data.</text>
</comment>
<proteinExistence type="predicted"/>
<dbReference type="Gene3D" id="2.40.160.60">
    <property type="entry name" value="Outer membrane protein transport protein (OMPP1/FadL/TodX)"/>
    <property type="match status" value="1"/>
</dbReference>
<keyword evidence="3" id="KW-1185">Reference proteome</keyword>
<evidence type="ECO:0000259" key="1">
    <source>
        <dbReference type="Pfam" id="PF18990"/>
    </source>
</evidence>
<dbReference type="InterPro" id="IPR043781">
    <property type="entry name" value="DUF5723"/>
</dbReference>
<accession>A0A316TTM0</accession>
<sequence>MRKIVMKMIQEYTKRCFLPLTVVPVILLLFIAPLQLHAQHSHQTARTLSLGGGGTAYQDLYHANFVNPANLMLNRDVRPKFTVSIAGGVHAQAGGSLANISVYNEYLTSGLTISPQLADAMLDTWFGTASSESRDLAFDVAAVPLGGAYRSDEWAVGFAVRVRTSGNTGVSRGFADLIFRGLDSDYFSEAADVNLSAEYYAWHEWSAGYARTLLRYDTLFGFAENVRIYAGIAPKLLISTDYTSASMVSSLQISGASAQAGGQIRHAFRYAVKTAGARADQIDAYRIDRDLGIDPKLEDYIDPQADDFTAAKGVSLGLDLGLTAEMDLPQNAFDLGIFKGRKSLRVGLAVTDIGSLSYSDRARTFSNDDQLLWEGFNYDRDIIDSEFDGDESAYFESVLTDSIGNDLYADFESEQVQAHKPGLPAMIRLGSHLMLGRFGFMIDTGLGLSDRGIASKHAHLSVGSEYRFFNVVPLRAGLRFGGHSGTTVHAGTGVEFRNIEFTLAASTAPRSRNYGSSLAAAWSGFVIHF</sequence>
<dbReference type="Pfam" id="PF18990">
    <property type="entry name" value="DUF5723"/>
    <property type="match status" value="1"/>
</dbReference>
<evidence type="ECO:0000313" key="3">
    <source>
        <dbReference type="Proteomes" id="UP000245533"/>
    </source>
</evidence>
<gene>
    <name evidence="2" type="ORF">DDZ15_09085</name>
</gene>
<dbReference type="AlphaFoldDB" id="A0A316TTM0"/>
<dbReference type="EMBL" id="QGGB01000006">
    <property type="protein sequence ID" value="PWN06659.1"/>
    <property type="molecule type" value="Genomic_DNA"/>
</dbReference>
<protein>
    <recommendedName>
        <fullName evidence="1">DUF5723 domain-containing protein</fullName>
    </recommendedName>
</protein>
<organism evidence="2 3">
    <name type="scientific">Rhodohalobacter mucosus</name>
    <dbReference type="NCBI Taxonomy" id="2079485"/>
    <lineage>
        <taxon>Bacteria</taxon>
        <taxon>Pseudomonadati</taxon>
        <taxon>Balneolota</taxon>
        <taxon>Balneolia</taxon>
        <taxon>Balneolales</taxon>
        <taxon>Balneolaceae</taxon>
        <taxon>Rhodohalobacter</taxon>
    </lineage>
</organism>
<feature type="domain" description="DUF5723" evidence="1">
    <location>
        <begin position="80"/>
        <end position="505"/>
    </location>
</feature>
<dbReference type="Proteomes" id="UP000245533">
    <property type="component" value="Unassembled WGS sequence"/>
</dbReference>
<evidence type="ECO:0000313" key="2">
    <source>
        <dbReference type="EMBL" id="PWN06659.1"/>
    </source>
</evidence>
<reference evidence="2 3" key="1">
    <citation type="submission" date="2018-05" db="EMBL/GenBank/DDBJ databases">
        <title>Rhodohalobacter halophilus gen. nov., sp. nov., a moderately halophilic member of the family Balneolaceae.</title>
        <authorList>
            <person name="Liu Z.-W."/>
        </authorList>
    </citation>
    <scope>NUCLEOTIDE SEQUENCE [LARGE SCALE GENOMIC DNA]</scope>
    <source>
        <strain evidence="2 3">8A47</strain>
    </source>
</reference>
<name>A0A316TTM0_9BACT</name>